<keyword evidence="6 9" id="KW-0808">Transferase</keyword>
<keyword evidence="5 9" id="KW-0032">Aminotransferase</keyword>
<feature type="binding site" evidence="9">
    <location>
        <position position="145"/>
    </location>
    <ligand>
        <name>substrate</name>
    </ligand>
</feature>
<proteinExistence type="inferred from homology"/>
<evidence type="ECO:0000259" key="10">
    <source>
        <dbReference type="Pfam" id="PF00155"/>
    </source>
</evidence>
<dbReference type="Pfam" id="PF00155">
    <property type="entry name" value="Aminotran_1_2"/>
    <property type="match status" value="1"/>
</dbReference>
<evidence type="ECO:0000256" key="2">
    <source>
        <dbReference type="ARBA" id="ARBA00004982"/>
    </source>
</evidence>
<comment type="pathway">
    <text evidence="2 9">Amino-acid biosynthesis; L-lysine biosynthesis via DAP pathway; LL-2,6-diaminopimelate from (S)-tetrahydrodipicolinate (aminotransferase route): step 1/1.</text>
</comment>
<dbReference type="InterPro" id="IPR019942">
    <property type="entry name" value="DapL/ALD1"/>
</dbReference>
<feature type="binding site" evidence="9">
    <location>
        <begin position="258"/>
        <end position="260"/>
    </location>
    <ligand>
        <name>pyridoxal 5'-phosphate</name>
        <dbReference type="ChEBI" id="CHEBI:597326"/>
    </ligand>
</feature>
<dbReference type="Gene3D" id="3.40.640.10">
    <property type="entry name" value="Type I PLP-dependent aspartate aminotransferase-like (Major domain)"/>
    <property type="match status" value="1"/>
</dbReference>
<dbReference type="HAMAP" id="MF_01642">
    <property type="entry name" value="DapL_aminotrans_1"/>
    <property type="match status" value="1"/>
</dbReference>
<feature type="binding site" evidence="9">
    <location>
        <position position="145"/>
    </location>
    <ligand>
        <name>pyridoxal 5'-phosphate</name>
        <dbReference type="ChEBI" id="CHEBI:597326"/>
    </ligand>
</feature>
<evidence type="ECO:0000256" key="3">
    <source>
        <dbReference type="ARBA" id="ARBA00013138"/>
    </source>
</evidence>
<organism evidence="11 12">
    <name type="scientific">Parabacteroides chartae</name>
    <dbReference type="NCBI Taxonomy" id="1037355"/>
    <lineage>
        <taxon>Bacteria</taxon>
        <taxon>Pseudomonadati</taxon>
        <taxon>Bacteroidota</taxon>
        <taxon>Bacteroidia</taxon>
        <taxon>Bacteroidales</taxon>
        <taxon>Tannerellaceae</taxon>
        <taxon>Parabacteroides</taxon>
    </lineage>
</organism>
<feature type="binding site" evidence="9">
    <location>
        <position position="400"/>
    </location>
    <ligand>
        <name>substrate</name>
    </ligand>
</feature>
<feature type="binding site" evidence="9">
    <location>
        <position position="122"/>
    </location>
    <ligand>
        <name>substrate</name>
    </ligand>
</feature>
<dbReference type="AlphaFoldDB" id="A0A1T5B7B7"/>
<dbReference type="NCBIfam" id="TIGR03542">
    <property type="entry name" value="DAPAT_plant"/>
    <property type="match status" value="1"/>
</dbReference>
<dbReference type="CDD" id="cd00609">
    <property type="entry name" value="AAT_like"/>
    <property type="match status" value="1"/>
</dbReference>
<dbReference type="InterPro" id="IPR015424">
    <property type="entry name" value="PyrdxlP-dep_Trfase"/>
</dbReference>
<feature type="binding site" evidence="9">
    <location>
        <begin position="121"/>
        <end position="122"/>
    </location>
    <ligand>
        <name>pyridoxal 5'-phosphate</name>
        <dbReference type="ChEBI" id="CHEBI:597326"/>
    </ligand>
</feature>
<dbReference type="Gene3D" id="3.90.1150.10">
    <property type="entry name" value="Aspartate Aminotransferase, domain 1"/>
    <property type="match status" value="1"/>
</dbReference>
<comment type="similarity">
    <text evidence="9">Belongs to the class-I pyridoxal-phosphate-dependent aminotransferase family. LL-diaminopimelate aminotransferase subfamily.</text>
</comment>
<dbReference type="GO" id="GO:0030170">
    <property type="term" value="F:pyridoxal phosphate binding"/>
    <property type="evidence" value="ECO:0007669"/>
    <property type="project" value="UniProtKB-UniRule"/>
</dbReference>
<feature type="modified residue" description="N6-(pyridoxal phosphate)lysine" evidence="9">
    <location>
        <position position="261"/>
    </location>
</feature>
<accession>A0A1T5B7B7</accession>
<feature type="binding site" evidence="9">
    <location>
        <position position="304"/>
    </location>
    <ligand>
        <name>substrate</name>
    </ligand>
</feature>
<evidence type="ECO:0000256" key="8">
    <source>
        <dbReference type="ARBA" id="ARBA00051934"/>
    </source>
</evidence>
<feature type="binding site" evidence="9">
    <location>
        <position position="85"/>
    </location>
    <ligand>
        <name>pyridoxal 5'-phosphate</name>
        <dbReference type="ChEBI" id="CHEBI:597326"/>
    </ligand>
</feature>
<dbReference type="PANTHER" id="PTHR43144">
    <property type="entry name" value="AMINOTRANSFERASE"/>
    <property type="match status" value="1"/>
</dbReference>
<dbReference type="Proteomes" id="UP000190852">
    <property type="component" value="Unassembled WGS sequence"/>
</dbReference>
<feature type="binding site" evidence="9">
    <location>
        <position position="269"/>
    </location>
    <ligand>
        <name>pyridoxal 5'-phosphate</name>
        <dbReference type="ChEBI" id="CHEBI:597326"/>
    </ligand>
</feature>
<dbReference type="UniPathway" id="UPA00034">
    <property type="reaction ID" value="UER00466"/>
</dbReference>
<dbReference type="InterPro" id="IPR015422">
    <property type="entry name" value="PyrdxlP-dep_Trfase_small"/>
</dbReference>
<evidence type="ECO:0000313" key="11">
    <source>
        <dbReference type="EMBL" id="SKB43162.1"/>
    </source>
</evidence>
<evidence type="ECO:0000256" key="6">
    <source>
        <dbReference type="ARBA" id="ARBA00022679"/>
    </source>
</evidence>
<feature type="binding site" evidence="9">
    <location>
        <position position="199"/>
    </location>
    <ligand>
        <name>pyridoxal 5'-phosphate</name>
        <dbReference type="ChEBI" id="CHEBI:597326"/>
    </ligand>
</feature>
<evidence type="ECO:0000256" key="1">
    <source>
        <dbReference type="ARBA" id="ARBA00001933"/>
    </source>
</evidence>
<feature type="binding site" evidence="9">
    <location>
        <position position="55"/>
    </location>
    <ligand>
        <name>substrate</name>
    </ligand>
</feature>
<evidence type="ECO:0000256" key="9">
    <source>
        <dbReference type="HAMAP-Rule" id="MF_01642"/>
    </source>
</evidence>
<protein>
    <recommendedName>
        <fullName evidence="4 9">LL-diaminopimelate aminotransferase</fullName>
        <shortName evidence="9">DAP-AT</shortName>
        <shortName evidence="9">DAP-aminotransferase</shortName>
        <shortName evidence="9">LL-DAP-aminotransferase</shortName>
        <ecNumber evidence="3 9">2.6.1.83</ecNumber>
    </recommendedName>
</protein>
<dbReference type="EMBL" id="FUYQ01000006">
    <property type="protein sequence ID" value="SKB43162.1"/>
    <property type="molecule type" value="Genomic_DNA"/>
</dbReference>
<evidence type="ECO:0000256" key="7">
    <source>
        <dbReference type="ARBA" id="ARBA00022898"/>
    </source>
</evidence>
<dbReference type="InterPro" id="IPR015421">
    <property type="entry name" value="PyrdxlP-dep_Trfase_major"/>
</dbReference>
<dbReference type="SUPFAM" id="SSF53383">
    <property type="entry name" value="PLP-dependent transferases"/>
    <property type="match status" value="1"/>
</dbReference>
<comment type="catalytic activity">
    <reaction evidence="8 9">
        <text>(2S,6S)-2,6-diaminopimelate + 2-oxoglutarate = (S)-2,3,4,5-tetrahydrodipicolinate + L-glutamate + H2O + H(+)</text>
        <dbReference type="Rhea" id="RHEA:23988"/>
        <dbReference type="ChEBI" id="CHEBI:15377"/>
        <dbReference type="ChEBI" id="CHEBI:15378"/>
        <dbReference type="ChEBI" id="CHEBI:16810"/>
        <dbReference type="ChEBI" id="CHEBI:16845"/>
        <dbReference type="ChEBI" id="CHEBI:29985"/>
        <dbReference type="ChEBI" id="CHEBI:57609"/>
        <dbReference type="EC" id="2.6.1.83"/>
    </reaction>
</comment>
<feature type="binding site" evidence="9">
    <location>
        <position position="28"/>
    </location>
    <ligand>
        <name>substrate</name>
    </ligand>
</feature>
<dbReference type="InterPro" id="IPR004839">
    <property type="entry name" value="Aminotransferase_I/II_large"/>
</dbReference>
<dbReference type="FunFam" id="3.40.640.10:FF:000099">
    <property type="entry name" value="LL-diaminopimelate aminotransferase, chloroplastic"/>
    <property type="match status" value="1"/>
</dbReference>
<gene>
    <name evidence="9" type="primary">dapL</name>
    <name evidence="11" type="ORF">SAMN05660349_01116</name>
</gene>
<comment type="function">
    <text evidence="9">Involved in the synthesis of meso-diaminopimelate (m-DAP or DL-DAP), required for both lysine and peptidoglycan biosynthesis. Catalyzes the direct conversion of tetrahydrodipicolinate to LL-diaminopimelate.</text>
</comment>
<name>A0A1T5B7B7_9BACT</name>
<dbReference type="GO" id="GO:0010285">
    <property type="term" value="F:L,L-diaminopimelate aminotransferase activity"/>
    <property type="evidence" value="ECO:0007669"/>
    <property type="project" value="UniProtKB-UniRule"/>
</dbReference>
<dbReference type="EC" id="2.6.1.83" evidence="3 9"/>
<evidence type="ECO:0000256" key="4">
    <source>
        <dbReference type="ARBA" id="ARBA00018052"/>
    </source>
</evidence>
<evidence type="ECO:0000313" key="12">
    <source>
        <dbReference type="Proteomes" id="UP000190852"/>
    </source>
</evidence>
<comment type="subunit">
    <text evidence="9">Homodimer.</text>
</comment>
<reference evidence="12" key="1">
    <citation type="submission" date="2017-02" db="EMBL/GenBank/DDBJ databases">
        <authorList>
            <person name="Varghese N."/>
            <person name="Submissions S."/>
        </authorList>
    </citation>
    <scope>NUCLEOTIDE SEQUENCE [LARGE SCALE GENOMIC DNA]</scope>
    <source>
        <strain evidence="12">DSM 24967</strain>
    </source>
</reference>
<feature type="domain" description="Aminotransferase class I/classII large" evidence="10">
    <location>
        <begin position="48"/>
        <end position="417"/>
    </location>
</feature>
<evidence type="ECO:0000256" key="5">
    <source>
        <dbReference type="ARBA" id="ARBA00022576"/>
    </source>
</evidence>
<feature type="binding site" evidence="9">
    <location>
        <position position="230"/>
    </location>
    <ligand>
        <name>pyridoxal 5'-phosphate</name>
        <dbReference type="ChEBI" id="CHEBI:597326"/>
    </ligand>
</feature>
<comment type="cofactor">
    <cofactor evidence="1 9">
        <name>pyridoxal 5'-phosphate</name>
        <dbReference type="ChEBI" id="CHEBI:597326"/>
    </cofactor>
</comment>
<sequence length="422" mass="47548">MTQQEEQQQKRRSMALVNEHFLKLPGNYLFSDIAKKVNTYKVTHPKEKIIRLGIGDVTQPLAPAIIEAMHKAVDEMAVQETFRGYGPEQGYSFLIDTILKNDFASRGISLEPSEIFISDGAKSDTGNIGDILRHDNSVGVTDPVYPVYIDSNVMGARAGNLESGKWSNIVYIPCLAENDFIPELPSRRVDILYLCYPNNPTGTTLTKDELKRWVNYALANDTLILFDAAYEAYIQDPDIPHSIYEIKGAKKVAIEFRSFSKTAGFTGMRCGYTVVPKELNGFTLEGERVQLNKLWNRRQCTKFNGTNYITQRAAEAVYSPEGKEQVKEIINYYMTNARIMKEGLQQCGLKVYGGDNAPYLWIKTPKGLTSWKFFEKMLYEVSIVGTPGVGFGPSGEGYLRLTAFGDRDNTLEAMARLKKWLI</sequence>
<keyword evidence="12" id="KW-1185">Reference proteome</keyword>
<feature type="binding site" evidence="9">
    <location>
        <position position="199"/>
    </location>
    <ligand>
        <name>substrate</name>
    </ligand>
</feature>
<feature type="binding site" evidence="9">
    <location>
        <position position="304"/>
    </location>
    <ligand>
        <name>pyridoxal 5'-phosphate</name>
        <dbReference type="ChEBI" id="CHEBI:597326"/>
    </ligand>
</feature>
<dbReference type="GO" id="GO:0033362">
    <property type="term" value="P:lysine biosynthetic process via diaminopimelate, diaminopimelate-aminotransferase pathway"/>
    <property type="evidence" value="ECO:0007669"/>
    <property type="project" value="UniProtKB-UniRule"/>
</dbReference>
<keyword evidence="7 9" id="KW-0663">Pyridoxal phosphate</keyword>